<evidence type="ECO:0000259" key="1">
    <source>
        <dbReference type="Pfam" id="PF11707"/>
    </source>
</evidence>
<comment type="caution">
    <text evidence="3">The sequence shown here is derived from an EMBL/GenBank/DDBJ whole genome shotgun (WGS) entry which is preliminary data.</text>
</comment>
<dbReference type="GO" id="GO:0000463">
    <property type="term" value="P:maturation of LSU-rRNA from tricistronic rRNA transcript (SSU-rRNA, 5.8S rRNA, LSU-rRNA)"/>
    <property type="evidence" value="ECO:0007669"/>
    <property type="project" value="TreeGrafter"/>
</dbReference>
<feature type="domain" description="URB1 N-terminal" evidence="1">
    <location>
        <begin position="78"/>
        <end position="406"/>
    </location>
</feature>
<organism evidence="3 4">
    <name type="scientific">Sphaerosporella brunnea</name>
    <dbReference type="NCBI Taxonomy" id="1250544"/>
    <lineage>
        <taxon>Eukaryota</taxon>
        <taxon>Fungi</taxon>
        <taxon>Dikarya</taxon>
        <taxon>Ascomycota</taxon>
        <taxon>Pezizomycotina</taxon>
        <taxon>Pezizomycetes</taxon>
        <taxon>Pezizales</taxon>
        <taxon>Pyronemataceae</taxon>
        <taxon>Sphaerosporella</taxon>
    </lineage>
</organism>
<evidence type="ECO:0000313" key="4">
    <source>
        <dbReference type="Proteomes" id="UP000326924"/>
    </source>
</evidence>
<dbReference type="InterPro" id="IPR021714">
    <property type="entry name" value="URB1_N"/>
</dbReference>
<proteinExistence type="predicted"/>
<feature type="domain" description="URB1 central HEAT repeat" evidence="2">
    <location>
        <begin position="594"/>
        <end position="778"/>
    </location>
</feature>
<dbReference type="AlphaFoldDB" id="A0A5J5F0G3"/>
<dbReference type="Pfam" id="PF26140">
    <property type="entry name" value="HEAT_URB1"/>
    <property type="match status" value="1"/>
</dbReference>
<dbReference type="OrthoDB" id="72892at2759"/>
<reference evidence="3 4" key="1">
    <citation type="submission" date="2019-09" db="EMBL/GenBank/DDBJ databases">
        <title>Draft genome of the ectomycorrhizal ascomycete Sphaerosporella brunnea.</title>
        <authorList>
            <consortium name="DOE Joint Genome Institute"/>
            <person name="Benucci G.M."/>
            <person name="Marozzi G."/>
            <person name="Antonielli L."/>
            <person name="Sanchez S."/>
            <person name="Marco P."/>
            <person name="Wang X."/>
            <person name="Falini L.B."/>
            <person name="Barry K."/>
            <person name="Haridas S."/>
            <person name="Lipzen A."/>
            <person name="Labutti K."/>
            <person name="Grigoriev I.V."/>
            <person name="Murat C."/>
            <person name="Martin F."/>
            <person name="Albertini E."/>
            <person name="Donnini D."/>
            <person name="Bonito G."/>
        </authorList>
    </citation>
    <scope>NUCLEOTIDE SEQUENCE [LARGE SCALE GENOMIC DNA]</scope>
    <source>
        <strain evidence="3 4">Sb_GMNB300</strain>
    </source>
</reference>
<dbReference type="GO" id="GO:0005730">
    <property type="term" value="C:nucleolus"/>
    <property type="evidence" value="ECO:0007669"/>
    <property type="project" value="TreeGrafter"/>
</dbReference>
<keyword evidence="4" id="KW-1185">Reference proteome</keyword>
<dbReference type="Proteomes" id="UP000326924">
    <property type="component" value="Unassembled WGS sequence"/>
</dbReference>
<dbReference type="PANTHER" id="PTHR13500:SF0">
    <property type="entry name" value="NUCLEOLAR PRE-RIBOSOMAL-ASSOCIATED PROTEIN 1"/>
    <property type="match status" value="1"/>
</dbReference>
<dbReference type="Pfam" id="PF11707">
    <property type="entry name" value="Npa1"/>
    <property type="match status" value="1"/>
</dbReference>
<dbReference type="SUPFAM" id="SSF48371">
    <property type="entry name" value="ARM repeat"/>
    <property type="match status" value="1"/>
</dbReference>
<dbReference type="InterPro" id="IPR039844">
    <property type="entry name" value="URB1"/>
</dbReference>
<dbReference type="InParanoid" id="A0A5J5F0G3"/>
<dbReference type="EMBL" id="VXIS01000069">
    <property type="protein sequence ID" value="KAA8908374.1"/>
    <property type="molecule type" value="Genomic_DNA"/>
</dbReference>
<protein>
    <submittedName>
        <fullName evidence="3">Ribosome 60S biogenesis N-terminal-domain-containing protein</fullName>
    </submittedName>
</protein>
<dbReference type="GO" id="GO:0000466">
    <property type="term" value="P:maturation of 5.8S rRNA from tricistronic rRNA transcript (SSU-rRNA, 5.8S rRNA, LSU-rRNA)"/>
    <property type="evidence" value="ECO:0007669"/>
    <property type="project" value="TreeGrafter"/>
</dbReference>
<evidence type="ECO:0000259" key="2">
    <source>
        <dbReference type="Pfam" id="PF26140"/>
    </source>
</evidence>
<dbReference type="PANTHER" id="PTHR13500">
    <property type="entry name" value="NUCLEOLAR PRERIBOSOMAL-ASSOCIATED PROTEIN 1"/>
    <property type="match status" value="1"/>
</dbReference>
<dbReference type="InterPro" id="IPR059018">
    <property type="entry name" value="HEAT_URB1"/>
</dbReference>
<accession>A0A5J5F0G3</accession>
<dbReference type="InterPro" id="IPR016024">
    <property type="entry name" value="ARM-type_fold"/>
</dbReference>
<gene>
    <name evidence="3" type="ORF">FN846DRAFT_666829</name>
</gene>
<evidence type="ECO:0000313" key="3">
    <source>
        <dbReference type="EMBL" id="KAA8908374.1"/>
    </source>
</evidence>
<sequence>MRRRRRQSRICGRCRAQWRTIVAESFKEFLNRCSKGPEIEESVAAANRTILKEYLEAQTRNAGKEDEDAEKESTVFGDIVQIWSYANQNNSMSSLSMVPTTMTILVRLCSYHDEFKTYGTTLIRTLLRPTTLKIVYRGLTGNKDHIVSPCLRLLTEMNRFNFGAMCGAVHSAFDFTVKDLPRNLEVKGLTKPTVEDPARPSVRTVYLRFILSFLLNGEPSVRNEVLGLRSWTTPIFKHLKTDSAVILHEFLECMTMKVLDEKEIPRATKTNFFNEWTLSHILSLYSREETVMVSKAGKEEEKKVADIAHEFLLNACTKSGAGICFPDHGWYPPGHSDGEEKKKNAPKVHNRILSSLLASIRPYADTMQLDLALGICKTCPELVADHFLSNPTFSFEPKLTSTWIGYCTFLVSVITIPIPENFGAPMALALPPPTSVIVENIIPKPLDKTGLTKCLTNENGLIRFFAIRLLIAAFQKLRSVLDALDTASSAVHDPTESWKKCRFDVVEEFCRRIPDASIVSSIGSGKSDSQGLLQIEAKTRLLADYYTTLPEIASSGRFDINIALGYFLENEDSNQKGMKLLEMGHLLKIANEVPDVKWWNKTSTMKHSPFVAILKRCCSSAANAPQRQVLALLHSFASSSYLFQAETSASPLDALLESLSTIANSENLGAILSFLDEVVARCIRGPFKYLDDYAEIAAGLQNNTSEAAKLSPVSPIVMTLVEQWKFFIQSKDYSSQQKAGGLRWLLRLMESCAILGENRFVLAVLCDRVLDDSGTMKEGIRELKDYLLQDSGLELTSDDDMQEDGVAVGIRDLLTKLRKRCVDVRIAPLLIESVRHRRIEATVFDVTVVQRAIVDIVKCSSNNSADAVSAIIKLTELTKYMTFQLISQGNKSVEKTKAFIAKESPCLHAFLTTPVTAGKLPEIAALSHGYAELLSVIFEKDDPILESARQLLSGRLVTFIRELSSLSEENLPKVKHYL</sequence>
<name>A0A5J5F0G3_9PEZI</name>